<gene>
    <name evidence="2" type="ORF">K435DRAFT_856430</name>
</gene>
<evidence type="ECO:0000313" key="2">
    <source>
        <dbReference type="EMBL" id="THU98695.1"/>
    </source>
</evidence>
<dbReference type="OrthoDB" id="2534759at2759"/>
<reference evidence="2 3" key="1">
    <citation type="journal article" date="2019" name="Nat. Ecol. Evol.">
        <title>Megaphylogeny resolves global patterns of mushroom evolution.</title>
        <authorList>
            <person name="Varga T."/>
            <person name="Krizsan K."/>
            <person name="Foldi C."/>
            <person name="Dima B."/>
            <person name="Sanchez-Garcia M."/>
            <person name="Sanchez-Ramirez S."/>
            <person name="Szollosi G.J."/>
            <person name="Szarkandi J.G."/>
            <person name="Papp V."/>
            <person name="Albert L."/>
            <person name="Andreopoulos W."/>
            <person name="Angelini C."/>
            <person name="Antonin V."/>
            <person name="Barry K.W."/>
            <person name="Bougher N.L."/>
            <person name="Buchanan P."/>
            <person name="Buyck B."/>
            <person name="Bense V."/>
            <person name="Catcheside P."/>
            <person name="Chovatia M."/>
            <person name="Cooper J."/>
            <person name="Damon W."/>
            <person name="Desjardin D."/>
            <person name="Finy P."/>
            <person name="Geml J."/>
            <person name="Haridas S."/>
            <person name="Hughes K."/>
            <person name="Justo A."/>
            <person name="Karasinski D."/>
            <person name="Kautmanova I."/>
            <person name="Kiss B."/>
            <person name="Kocsube S."/>
            <person name="Kotiranta H."/>
            <person name="LaButti K.M."/>
            <person name="Lechner B.E."/>
            <person name="Liimatainen K."/>
            <person name="Lipzen A."/>
            <person name="Lukacs Z."/>
            <person name="Mihaltcheva S."/>
            <person name="Morgado L.N."/>
            <person name="Niskanen T."/>
            <person name="Noordeloos M.E."/>
            <person name="Ohm R.A."/>
            <person name="Ortiz-Santana B."/>
            <person name="Ovrebo C."/>
            <person name="Racz N."/>
            <person name="Riley R."/>
            <person name="Savchenko A."/>
            <person name="Shiryaev A."/>
            <person name="Soop K."/>
            <person name="Spirin V."/>
            <person name="Szebenyi C."/>
            <person name="Tomsovsky M."/>
            <person name="Tulloss R.E."/>
            <person name="Uehling J."/>
            <person name="Grigoriev I.V."/>
            <person name="Vagvolgyi C."/>
            <person name="Papp T."/>
            <person name="Martin F.M."/>
            <person name="Miettinen O."/>
            <person name="Hibbett D.S."/>
            <person name="Nagy L.G."/>
        </authorList>
    </citation>
    <scope>NUCLEOTIDE SEQUENCE [LARGE SCALE GENOMIC DNA]</scope>
    <source>
        <strain evidence="2 3">CBS 962.96</strain>
    </source>
</reference>
<dbReference type="AlphaFoldDB" id="A0A4V4HGG5"/>
<protein>
    <submittedName>
        <fullName evidence="2">Uncharacterized protein</fullName>
    </submittedName>
</protein>
<feature type="compositionally biased region" description="Acidic residues" evidence="1">
    <location>
        <begin position="17"/>
        <end position="28"/>
    </location>
</feature>
<feature type="compositionally biased region" description="Polar residues" evidence="1">
    <location>
        <begin position="1"/>
        <end position="10"/>
    </location>
</feature>
<evidence type="ECO:0000256" key="1">
    <source>
        <dbReference type="SAM" id="MobiDB-lite"/>
    </source>
</evidence>
<proteinExistence type="predicted"/>
<dbReference type="Proteomes" id="UP000297245">
    <property type="component" value="Unassembled WGS sequence"/>
</dbReference>
<evidence type="ECO:0000313" key="3">
    <source>
        <dbReference type="Proteomes" id="UP000297245"/>
    </source>
</evidence>
<name>A0A4V4HGG5_DENBC</name>
<organism evidence="2 3">
    <name type="scientific">Dendrothele bispora (strain CBS 962.96)</name>
    <dbReference type="NCBI Taxonomy" id="1314807"/>
    <lineage>
        <taxon>Eukaryota</taxon>
        <taxon>Fungi</taxon>
        <taxon>Dikarya</taxon>
        <taxon>Basidiomycota</taxon>
        <taxon>Agaricomycotina</taxon>
        <taxon>Agaricomycetes</taxon>
        <taxon>Agaricomycetidae</taxon>
        <taxon>Agaricales</taxon>
        <taxon>Agaricales incertae sedis</taxon>
        <taxon>Dendrothele</taxon>
    </lineage>
</organism>
<dbReference type="EMBL" id="ML179132">
    <property type="protein sequence ID" value="THU98695.1"/>
    <property type="molecule type" value="Genomic_DNA"/>
</dbReference>
<sequence>MDGSALTTEPGSMGGIEEGDEDAEETELEPPGCSLTDDSSIDEEDLPEWVRKHSYEGRDLDRVHALIHFLFLPAFHDRHSIASFRIISLACLRLSALLAPTSPS</sequence>
<feature type="region of interest" description="Disordered" evidence="1">
    <location>
        <begin position="1"/>
        <end position="43"/>
    </location>
</feature>
<accession>A0A4V4HGG5</accession>
<keyword evidence="3" id="KW-1185">Reference proteome</keyword>